<keyword evidence="4 7" id="KW-0472">Membrane</keyword>
<evidence type="ECO:0000313" key="10">
    <source>
        <dbReference type="Proteomes" id="UP001280581"/>
    </source>
</evidence>
<evidence type="ECO:0000256" key="1">
    <source>
        <dbReference type="ARBA" id="ARBA00004141"/>
    </source>
</evidence>
<protein>
    <recommendedName>
        <fullName evidence="8">Rhodopsin domain-containing protein</fullName>
    </recommendedName>
</protein>
<accession>A0AAN6LV03</accession>
<comment type="subcellular location">
    <subcellularLocation>
        <location evidence="1">Membrane</location>
        <topology evidence="1">Multi-pass membrane protein</topology>
    </subcellularLocation>
</comment>
<dbReference type="Proteomes" id="UP001280581">
    <property type="component" value="Unassembled WGS sequence"/>
</dbReference>
<keyword evidence="10" id="KW-1185">Reference proteome</keyword>
<dbReference type="InterPro" id="IPR049326">
    <property type="entry name" value="Rhodopsin_dom_fungi"/>
</dbReference>
<comment type="caution">
    <text evidence="9">The sequence shown here is derived from an EMBL/GenBank/DDBJ whole genome shotgun (WGS) entry which is preliminary data.</text>
</comment>
<dbReference type="AlphaFoldDB" id="A0AAN6LV03"/>
<evidence type="ECO:0000256" key="2">
    <source>
        <dbReference type="ARBA" id="ARBA00022692"/>
    </source>
</evidence>
<keyword evidence="3 7" id="KW-1133">Transmembrane helix</keyword>
<feature type="transmembrane region" description="Helical" evidence="7">
    <location>
        <begin position="132"/>
        <end position="153"/>
    </location>
</feature>
<reference evidence="9 10" key="1">
    <citation type="submission" date="2021-02" db="EMBL/GenBank/DDBJ databases">
        <title>Genome assembly of Pseudopithomyces chartarum.</title>
        <authorList>
            <person name="Jauregui R."/>
            <person name="Singh J."/>
            <person name="Voisey C."/>
        </authorList>
    </citation>
    <scope>NUCLEOTIDE SEQUENCE [LARGE SCALE GENOMIC DNA]</scope>
    <source>
        <strain evidence="9 10">AGR01</strain>
    </source>
</reference>
<dbReference type="Pfam" id="PF20684">
    <property type="entry name" value="Fung_rhodopsin"/>
    <property type="match status" value="1"/>
</dbReference>
<feature type="transmembrane region" description="Helical" evidence="7">
    <location>
        <begin position="98"/>
        <end position="120"/>
    </location>
</feature>
<feature type="transmembrane region" description="Helical" evidence="7">
    <location>
        <begin position="12"/>
        <end position="30"/>
    </location>
</feature>
<keyword evidence="2 7" id="KW-0812">Transmembrane</keyword>
<evidence type="ECO:0000259" key="8">
    <source>
        <dbReference type="Pfam" id="PF20684"/>
    </source>
</evidence>
<dbReference type="EMBL" id="WVTA01000008">
    <property type="protein sequence ID" value="KAK3207962.1"/>
    <property type="molecule type" value="Genomic_DNA"/>
</dbReference>
<feature type="region of interest" description="Disordered" evidence="6">
    <location>
        <begin position="304"/>
        <end position="338"/>
    </location>
</feature>
<proteinExistence type="inferred from homology"/>
<organism evidence="9 10">
    <name type="scientific">Pseudopithomyces chartarum</name>
    <dbReference type="NCBI Taxonomy" id="1892770"/>
    <lineage>
        <taxon>Eukaryota</taxon>
        <taxon>Fungi</taxon>
        <taxon>Dikarya</taxon>
        <taxon>Ascomycota</taxon>
        <taxon>Pezizomycotina</taxon>
        <taxon>Dothideomycetes</taxon>
        <taxon>Pleosporomycetidae</taxon>
        <taxon>Pleosporales</taxon>
        <taxon>Massarineae</taxon>
        <taxon>Didymosphaeriaceae</taxon>
        <taxon>Pseudopithomyces</taxon>
    </lineage>
</organism>
<comment type="similarity">
    <text evidence="5">Belongs to the SAT4 family.</text>
</comment>
<dbReference type="InterPro" id="IPR052337">
    <property type="entry name" value="SAT4-like"/>
</dbReference>
<feature type="transmembrane region" description="Helical" evidence="7">
    <location>
        <begin position="42"/>
        <end position="64"/>
    </location>
</feature>
<feature type="transmembrane region" description="Helical" evidence="7">
    <location>
        <begin position="256"/>
        <end position="276"/>
    </location>
</feature>
<evidence type="ECO:0000256" key="7">
    <source>
        <dbReference type="SAM" id="Phobius"/>
    </source>
</evidence>
<feature type="domain" description="Rhodopsin" evidence="8">
    <location>
        <begin position="23"/>
        <end position="273"/>
    </location>
</feature>
<feature type="transmembrane region" description="Helical" evidence="7">
    <location>
        <begin position="180"/>
        <end position="202"/>
    </location>
</feature>
<evidence type="ECO:0000256" key="6">
    <source>
        <dbReference type="SAM" id="MobiDB-lite"/>
    </source>
</evidence>
<evidence type="ECO:0000256" key="4">
    <source>
        <dbReference type="ARBA" id="ARBA00023136"/>
    </source>
</evidence>
<evidence type="ECO:0000256" key="3">
    <source>
        <dbReference type="ARBA" id="ARBA00022989"/>
    </source>
</evidence>
<sequence>MPSSQSVELWTLYALGISFTIFRTYARIIAVGLRELRSDDYLIWLAVLIYTAQCSLGHSVGVAARGLANNGMTPVQRASLSHEDPEYHWRVIGSKIQVAGWTSAASLLWTLKLCVAIFYFRLTNGLERFRMRIFIAIGFIGITFIALIMTIFLSCRPFHAYWQISPDPGNMCQAAVSKPVVWVMFVGNVSTDIFLFLIPIPMLWQSSLRPIKKLAATLVLSAGVLIVVCATLKSVYVLVDPIHGGELAAAWGTRETFIAVITTNLPMVFPLLKIWFAPWLPSTTHSNSNSKAYRIHGSGFVTIGGGSASTSNRSRQTRSQQDRTGNMKSNNGSEEHIIGPDADIKMKDLRTIVDERRSLGPNNIIVSTHVSISTENGHSDRYTGSLVHS</sequence>
<evidence type="ECO:0000313" key="9">
    <source>
        <dbReference type="EMBL" id="KAK3207962.1"/>
    </source>
</evidence>
<feature type="transmembrane region" description="Helical" evidence="7">
    <location>
        <begin position="214"/>
        <end position="236"/>
    </location>
</feature>
<gene>
    <name evidence="9" type="ORF">GRF29_96g1001359</name>
</gene>
<feature type="compositionally biased region" description="Low complexity" evidence="6">
    <location>
        <begin position="309"/>
        <end position="324"/>
    </location>
</feature>
<dbReference type="PANTHER" id="PTHR33048">
    <property type="entry name" value="PTH11-LIKE INTEGRAL MEMBRANE PROTEIN (AFU_ORTHOLOGUE AFUA_5G11245)"/>
    <property type="match status" value="1"/>
</dbReference>
<dbReference type="PANTHER" id="PTHR33048:SF105">
    <property type="match status" value="1"/>
</dbReference>
<name>A0AAN6LV03_9PLEO</name>
<evidence type="ECO:0000256" key="5">
    <source>
        <dbReference type="ARBA" id="ARBA00038359"/>
    </source>
</evidence>
<dbReference type="GO" id="GO:0016020">
    <property type="term" value="C:membrane"/>
    <property type="evidence" value="ECO:0007669"/>
    <property type="project" value="UniProtKB-SubCell"/>
</dbReference>